<proteinExistence type="inferred from homology"/>
<feature type="transmembrane region" description="Helical" evidence="6">
    <location>
        <begin position="12"/>
        <end position="30"/>
    </location>
</feature>
<evidence type="ECO:0000313" key="9">
    <source>
        <dbReference type="Proteomes" id="UP000001593"/>
    </source>
</evidence>
<organism evidence="8 9">
    <name type="scientific">Nematostella vectensis</name>
    <name type="common">Starlet sea anemone</name>
    <dbReference type="NCBI Taxonomy" id="45351"/>
    <lineage>
        <taxon>Eukaryota</taxon>
        <taxon>Metazoa</taxon>
        <taxon>Cnidaria</taxon>
        <taxon>Anthozoa</taxon>
        <taxon>Hexacorallia</taxon>
        <taxon>Actiniaria</taxon>
        <taxon>Edwardsiidae</taxon>
        <taxon>Nematostella</taxon>
    </lineage>
</organism>
<evidence type="ECO:0000256" key="3">
    <source>
        <dbReference type="ARBA" id="ARBA00022692"/>
    </source>
</evidence>
<evidence type="ECO:0000256" key="6">
    <source>
        <dbReference type="SAM" id="Phobius"/>
    </source>
</evidence>
<name>A7SFX8_NEMVE</name>
<dbReference type="Proteomes" id="UP000001593">
    <property type="component" value="Unassembled WGS sequence"/>
</dbReference>
<evidence type="ECO:0000259" key="7">
    <source>
        <dbReference type="Pfam" id="PF12832"/>
    </source>
</evidence>
<dbReference type="eggNOG" id="KOG3762">
    <property type="taxonomic scope" value="Eukaryota"/>
</dbReference>
<keyword evidence="5 6" id="KW-0472">Membrane</keyword>
<dbReference type="InterPro" id="IPR036259">
    <property type="entry name" value="MFS_trans_sf"/>
</dbReference>
<comment type="subcellular location">
    <subcellularLocation>
        <location evidence="1">Membrane</location>
        <topology evidence="1">Multi-pass membrane protein</topology>
    </subcellularLocation>
</comment>
<comment type="similarity">
    <text evidence="2">Belongs to the major facilitator superfamily. MFSD6 family.</text>
</comment>
<feature type="non-terminal residue" evidence="8">
    <location>
        <position position="1"/>
    </location>
</feature>
<dbReference type="InterPro" id="IPR051717">
    <property type="entry name" value="MFS_MFSD6"/>
</dbReference>
<protein>
    <recommendedName>
        <fullName evidence="7">Major facilitator superfamily associated domain-containing protein</fullName>
    </recommendedName>
</protein>
<dbReference type="SUPFAM" id="SSF103473">
    <property type="entry name" value="MFS general substrate transporter"/>
    <property type="match status" value="1"/>
</dbReference>
<dbReference type="PANTHER" id="PTHR16172">
    <property type="entry name" value="MAJOR FACILITATOR SUPERFAMILY DOMAIN-CONTAINING PROTEIN 6-LIKE"/>
    <property type="match status" value="1"/>
</dbReference>
<dbReference type="PANTHER" id="PTHR16172:SF2">
    <property type="entry name" value="MAJOR FACILITATOR SUPERFAMILY DOMAIN-CONTAINING PROTEIN 6"/>
    <property type="match status" value="1"/>
</dbReference>
<dbReference type="GO" id="GO:0016020">
    <property type="term" value="C:membrane"/>
    <property type="evidence" value="ECO:0007669"/>
    <property type="project" value="UniProtKB-SubCell"/>
</dbReference>
<sequence>LNLALLPSKIFYFFYFSAWGSLLPYLALYFKKLGLLPSQVGVLMGLRPFVNFICVPLFGLFVDKFNKGKHVIVVAL</sequence>
<dbReference type="InterPro" id="IPR024989">
    <property type="entry name" value="MFS_assoc_dom"/>
</dbReference>
<feature type="transmembrane region" description="Helical" evidence="6">
    <location>
        <begin position="42"/>
        <end position="62"/>
    </location>
</feature>
<reference evidence="8 9" key="1">
    <citation type="journal article" date="2007" name="Science">
        <title>Sea anemone genome reveals ancestral eumetazoan gene repertoire and genomic organization.</title>
        <authorList>
            <person name="Putnam N.H."/>
            <person name="Srivastava M."/>
            <person name="Hellsten U."/>
            <person name="Dirks B."/>
            <person name="Chapman J."/>
            <person name="Salamov A."/>
            <person name="Terry A."/>
            <person name="Shapiro H."/>
            <person name="Lindquist E."/>
            <person name="Kapitonov V.V."/>
            <person name="Jurka J."/>
            <person name="Genikhovich G."/>
            <person name="Grigoriev I.V."/>
            <person name="Lucas S.M."/>
            <person name="Steele R.E."/>
            <person name="Finnerty J.R."/>
            <person name="Technau U."/>
            <person name="Martindale M.Q."/>
            <person name="Rokhsar D.S."/>
        </authorList>
    </citation>
    <scope>NUCLEOTIDE SEQUENCE [LARGE SCALE GENOMIC DNA]</scope>
    <source>
        <strain evidence="9">CH2 X CH6</strain>
    </source>
</reference>
<dbReference type="AlphaFoldDB" id="A7SFX8"/>
<feature type="domain" description="Major facilitator superfamily associated" evidence="7">
    <location>
        <begin position="9"/>
        <end position="75"/>
    </location>
</feature>
<keyword evidence="9" id="KW-1185">Reference proteome</keyword>
<dbReference type="HOGENOM" id="CLU_2661623_0_0_1"/>
<evidence type="ECO:0000313" key="8">
    <source>
        <dbReference type="EMBL" id="EDO37431.1"/>
    </source>
</evidence>
<dbReference type="PhylomeDB" id="A7SFX8"/>
<dbReference type="STRING" id="45351.A7SFX8"/>
<dbReference type="Pfam" id="PF12832">
    <property type="entry name" value="MFS_1_like"/>
    <property type="match status" value="1"/>
</dbReference>
<evidence type="ECO:0000256" key="1">
    <source>
        <dbReference type="ARBA" id="ARBA00004141"/>
    </source>
</evidence>
<keyword evidence="3 6" id="KW-0812">Transmembrane</keyword>
<feature type="non-terminal residue" evidence="8">
    <location>
        <position position="76"/>
    </location>
</feature>
<evidence type="ECO:0000256" key="5">
    <source>
        <dbReference type="ARBA" id="ARBA00023136"/>
    </source>
</evidence>
<dbReference type="EMBL" id="DS469647">
    <property type="protein sequence ID" value="EDO37431.1"/>
    <property type="molecule type" value="Genomic_DNA"/>
</dbReference>
<evidence type="ECO:0000256" key="4">
    <source>
        <dbReference type="ARBA" id="ARBA00022989"/>
    </source>
</evidence>
<gene>
    <name evidence="8" type="ORF">NEMVEDRAFT_v1g116848</name>
</gene>
<keyword evidence="4 6" id="KW-1133">Transmembrane helix</keyword>
<accession>A7SFX8</accession>
<evidence type="ECO:0000256" key="2">
    <source>
        <dbReference type="ARBA" id="ARBA00005241"/>
    </source>
</evidence>
<dbReference type="Gene3D" id="1.20.1250.20">
    <property type="entry name" value="MFS general substrate transporter like domains"/>
    <property type="match status" value="1"/>
</dbReference>
<dbReference type="InParanoid" id="A7SFX8"/>